<comment type="similarity">
    <text evidence="1 6">Belongs to the small GTPase superfamily. Rab family.</text>
</comment>
<comment type="subcellular location">
    <subcellularLocation>
        <location evidence="6">Membrane</location>
        <topology evidence="6">Lipid-anchor</topology>
    </subcellularLocation>
</comment>
<dbReference type="GO" id="GO:0005802">
    <property type="term" value="C:trans-Golgi network"/>
    <property type="evidence" value="ECO:0007669"/>
    <property type="project" value="UniProtKB-UniRule"/>
</dbReference>
<sequence length="221" mass="24914">MEAPKSQVLKVLVLGDPATGKTSIIKRYVHNFFSNHHRTTVGVDFALKQLTVRNQLVRLQLWDIAGQDRFGAISRVYYKDALGAFLVYDLARPATFDTVVKWKGEIDAKVVLPNHEPLPVVLLANKCDIEGVKIDSDALDKFCEEHGFIAWFETSAKTDHKIDAAARFLLENILEHEDIFAEKAKQRQRQEQNDPLRLRAQRSASAGEQQDDAFYASAGCC</sequence>
<protein>
    <recommendedName>
        <fullName evidence="6">Ras-related protein Rab</fullName>
    </recommendedName>
</protein>
<dbReference type="GO" id="GO:0005770">
    <property type="term" value="C:late endosome"/>
    <property type="evidence" value="ECO:0007669"/>
    <property type="project" value="TreeGrafter"/>
</dbReference>
<reference evidence="8" key="1">
    <citation type="submission" date="2021-01" db="EMBL/GenBank/DDBJ databases">
        <authorList>
            <person name="Corre E."/>
            <person name="Pelletier E."/>
            <person name="Niang G."/>
            <person name="Scheremetjew M."/>
            <person name="Finn R."/>
            <person name="Kale V."/>
            <person name="Holt S."/>
            <person name="Cochrane G."/>
            <person name="Meng A."/>
            <person name="Brown T."/>
            <person name="Cohen L."/>
        </authorList>
    </citation>
    <scope>NUCLEOTIDE SEQUENCE</scope>
    <source>
        <strain evidence="8">CCMP1243</strain>
    </source>
</reference>
<dbReference type="InterPro" id="IPR005225">
    <property type="entry name" value="Small_GTP-bd"/>
</dbReference>
<evidence type="ECO:0000313" key="8">
    <source>
        <dbReference type="EMBL" id="CAD9686565.1"/>
    </source>
</evidence>
<dbReference type="InterPro" id="IPR001806">
    <property type="entry name" value="Small_GTPase"/>
</dbReference>
<evidence type="ECO:0000256" key="4">
    <source>
        <dbReference type="ARBA" id="ARBA00023288"/>
    </source>
</evidence>
<keyword evidence="4 6" id="KW-0449">Lipoprotein</keyword>
<evidence type="ECO:0000256" key="5">
    <source>
        <dbReference type="ARBA" id="ARBA00023289"/>
    </source>
</evidence>
<name>A0A7S2S186_9STRA</name>
<evidence type="ECO:0000256" key="6">
    <source>
        <dbReference type="RuleBase" id="RU367128"/>
    </source>
</evidence>
<dbReference type="PRINTS" id="PR00449">
    <property type="entry name" value="RASTRNSFRMNG"/>
</dbReference>
<dbReference type="PANTHER" id="PTHR47981:SF39">
    <property type="entry name" value="RAS-RELATED PROTEIN RAB"/>
    <property type="match status" value="1"/>
</dbReference>
<accession>A0A7S2S186</accession>
<dbReference type="GO" id="GO:0005764">
    <property type="term" value="C:lysosome"/>
    <property type="evidence" value="ECO:0007669"/>
    <property type="project" value="TreeGrafter"/>
</dbReference>
<dbReference type="Pfam" id="PF00071">
    <property type="entry name" value="Ras"/>
    <property type="match status" value="1"/>
</dbReference>
<dbReference type="GO" id="GO:0045335">
    <property type="term" value="C:phagocytic vesicle"/>
    <property type="evidence" value="ECO:0007669"/>
    <property type="project" value="TreeGrafter"/>
</dbReference>
<dbReference type="InterPro" id="IPR030697">
    <property type="entry name" value="Rab29/Rab38/Rab32"/>
</dbReference>
<dbReference type="GO" id="GO:0016020">
    <property type="term" value="C:membrane"/>
    <property type="evidence" value="ECO:0007669"/>
    <property type="project" value="UniProtKB-SubCell"/>
</dbReference>
<evidence type="ECO:0000256" key="1">
    <source>
        <dbReference type="ARBA" id="ARBA00006270"/>
    </source>
</evidence>
<comment type="function">
    <text evidence="6">The small GTPases Rab are key regulators in vesicle trafficking.</text>
</comment>
<gene>
    <name evidence="8" type="ORF">RMAR1173_LOCUS10103</name>
</gene>
<keyword evidence="5 6" id="KW-0636">Prenylation</keyword>
<dbReference type="SMART" id="SM00173">
    <property type="entry name" value="RAS"/>
    <property type="match status" value="1"/>
</dbReference>
<dbReference type="SUPFAM" id="SSF52540">
    <property type="entry name" value="P-loop containing nucleoside triphosphate hydrolases"/>
    <property type="match status" value="1"/>
</dbReference>
<keyword evidence="6" id="KW-0472">Membrane</keyword>
<evidence type="ECO:0000256" key="7">
    <source>
        <dbReference type="SAM" id="MobiDB-lite"/>
    </source>
</evidence>
<dbReference type="SMART" id="SM00176">
    <property type="entry name" value="RAN"/>
    <property type="match status" value="1"/>
</dbReference>
<organism evidence="8">
    <name type="scientific">Rhizochromulina marina</name>
    <dbReference type="NCBI Taxonomy" id="1034831"/>
    <lineage>
        <taxon>Eukaryota</taxon>
        <taxon>Sar</taxon>
        <taxon>Stramenopiles</taxon>
        <taxon>Ochrophyta</taxon>
        <taxon>Dictyochophyceae</taxon>
        <taxon>Rhizochromulinales</taxon>
        <taxon>Rhizochromulina</taxon>
    </lineage>
</organism>
<feature type="compositionally biased region" description="Basic and acidic residues" evidence="7">
    <location>
        <begin position="184"/>
        <end position="197"/>
    </location>
</feature>
<dbReference type="CDD" id="cd04107">
    <property type="entry name" value="Rab32_Rab38"/>
    <property type="match status" value="1"/>
</dbReference>
<dbReference type="Gene3D" id="3.40.50.300">
    <property type="entry name" value="P-loop containing nucleotide triphosphate hydrolases"/>
    <property type="match status" value="1"/>
</dbReference>
<dbReference type="PROSITE" id="PS51419">
    <property type="entry name" value="RAB"/>
    <property type="match status" value="1"/>
</dbReference>
<proteinExistence type="inferred from homology"/>
<dbReference type="PANTHER" id="PTHR47981">
    <property type="entry name" value="RAB FAMILY"/>
    <property type="match status" value="1"/>
</dbReference>
<dbReference type="GO" id="GO:0003924">
    <property type="term" value="F:GTPase activity"/>
    <property type="evidence" value="ECO:0007669"/>
    <property type="project" value="UniProtKB-UniRule"/>
</dbReference>
<dbReference type="EMBL" id="HBHJ01015263">
    <property type="protein sequence ID" value="CAD9686565.1"/>
    <property type="molecule type" value="Transcribed_RNA"/>
</dbReference>
<evidence type="ECO:0000256" key="2">
    <source>
        <dbReference type="ARBA" id="ARBA00022741"/>
    </source>
</evidence>
<keyword evidence="2 6" id="KW-0547">Nucleotide-binding</keyword>
<dbReference type="GO" id="GO:0005525">
    <property type="term" value="F:GTP binding"/>
    <property type="evidence" value="ECO:0007669"/>
    <property type="project" value="UniProtKB-UniRule"/>
</dbReference>
<dbReference type="FunFam" id="3.40.50.300:FF:000222">
    <property type="entry name" value="RAB32, member RAS oncogene family"/>
    <property type="match status" value="1"/>
</dbReference>
<dbReference type="InterPro" id="IPR027417">
    <property type="entry name" value="P-loop_NTPase"/>
</dbReference>
<dbReference type="GO" id="GO:0090385">
    <property type="term" value="P:phagosome-lysosome fusion"/>
    <property type="evidence" value="ECO:0007669"/>
    <property type="project" value="TreeGrafter"/>
</dbReference>
<dbReference type="SMART" id="SM00175">
    <property type="entry name" value="RAB"/>
    <property type="match status" value="1"/>
</dbReference>
<dbReference type="GO" id="GO:0008333">
    <property type="term" value="P:endosome to lysosome transport"/>
    <property type="evidence" value="ECO:0007669"/>
    <property type="project" value="TreeGrafter"/>
</dbReference>
<keyword evidence="3 6" id="KW-0342">GTP-binding</keyword>
<dbReference type="SMART" id="SM00174">
    <property type="entry name" value="RHO"/>
    <property type="match status" value="1"/>
</dbReference>
<evidence type="ECO:0000256" key="3">
    <source>
        <dbReference type="ARBA" id="ARBA00023134"/>
    </source>
</evidence>
<feature type="region of interest" description="Disordered" evidence="7">
    <location>
        <begin position="184"/>
        <end position="210"/>
    </location>
</feature>
<dbReference type="NCBIfam" id="TIGR00231">
    <property type="entry name" value="small_GTP"/>
    <property type="match status" value="1"/>
</dbReference>
<dbReference type="PROSITE" id="PS51421">
    <property type="entry name" value="RAS"/>
    <property type="match status" value="1"/>
</dbReference>
<dbReference type="AlphaFoldDB" id="A0A7S2S186"/>